<feature type="compositionally biased region" description="Acidic residues" evidence="4">
    <location>
        <begin position="73"/>
        <end position="83"/>
    </location>
</feature>
<feature type="region of interest" description="Disordered" evidence="4">
    <location>
        <begin position="14"/>
        <end position="91"/>
    </location>
</feature>
<evidence type="ECO:0000259" key="6">
    <source>
        <dbReference type="PROSITE" id="PS50059"/>
    </source>
</evidence>
<dbReference type="InterPro" id="IPR050754">
    <property type="entry name" value="FKBP4/5/8-like"/>
</dbReference>
<dbReference type="AlphaFoldDB" id="A0A7E4VU36"/>
<keyword evidence="1" id="KW-0677">Repeat</keyword>
<evidence type="ECO:0000256" key="4">
    <source>
        <dbReference type="SAM" id="MobiDB-lite"/>
    </source>
</evidence>
<dbReference type="InterPro" id="IPR001179">
    <property type="entry name" value="PPIase_FKBP_dom"/>
</dbReference>
<dbReference type="Gene3D" id="1.25.40.10">
    <property type="entry name" value="Tetratricopeptide repeat domain"/>
    <property type="match status" value="1"/>
</dbReference>
<keyword evidence="3" id="KW-0413">Isomerase</keyword>
<protein>
    <recommendedName>
        <fullName evidence="3">peptidylprolyl isomerase</fullName>
        <ecNumber evidence="3">5.2.1.8</ecNumber>
    </recommendedName>
</protein>
<evidence type="ECO:0000256" key="5">
    <source>
        <dbReference type="SAM" id="Phobius"/>
    </source>
</evidence>
<dbReference type="GO" id="GO:0043066">
    <property type="term" value="P:negative regulation of apoptotic process"/>
    <property type="evidence" value="ECO:0007669"/>
    <property type="project" value="TreeGrafter"/>
</dbReference>
<dbReference type="GO" id="GO:0003755">
    <property type="term" value="F:peptidyl-prolyl cis-trans isomerase activity"/>
    <property type="evidence" value="ECO:0007669"/>
    <property type="project" value="UniProtKB-KW"/>
</dbReference>
<dbReference type="PROSITE" id="PS50059">
    <property type="entry name" value="FKBP_PPIASE"/>
    <property type="match status" value="1"/>
</dbReference>
<dbReference type="Pfam" id="PF00254">
    <property type="entry name" value="FKBP_C"/>
    <property type="match status" value="1"/>
</dbReference>
<proteinExistence type="predicted"/>
<dbReference type="GO" id="GO:0016020">
    <property type="term" value="C:membrane"/>
    <property type="evidence" value="ECO:0007669"/>
    <property type="project" value="TreeGrafter"/>
</dbReference>
<keyword evidence="7" id="KW-1185">Reference proteome</keyword>
<evidence type="ECO:0000256" key="1">
    <source>
        <dbReference type="ARBA" id="ARBA00022737"/>
    </source>
</evidence>
<evidence type="ECO:0000256" key="3">
    <source>
        <dbReference type="PROSITE-ProRule" id="PRU00277"/>
    </source>
</evidence>
<dbReference type="Gene3D" id="3.10.50.40">
    <property type="match status" value="1"/>
</dbReference>
<dbReference type="SUPFAM" id="SSF48452">
    <property type="entry name" value="TPR-like"/>
    <property type="match status" value="1"/>
</dbReference>
<evidence type="ECO:0000313" key="8">
    <source>
        <dbReference type="WBParaSite" id="Pan_g3062.t1"/>
    </source>
</evidence>
<name>A0A7E4VU36_PANRE</name>
<dbReference type="PANTHER" id="PTHR46512">
    <property type="entry name" value="PEPTIDYLPROLYL ISOMERASE"/>
    <property type="match status" value="1"/>
</dbReference>
<reference evidence="8" key="2">
    <citation type="submission" date="2020-10" db="UniProtKB">
        <authorList>
            <consortium name="WormBaseParasite"/>
        </authorList>
    </citation>
    <scope>IDENTIFICATION</scope>
</reference>
<dbReference type="EC" id="5.2.1.8" evidence="3"/>
<dbReference type="GO" id="GO:0005829">
    <property type="term" value="C:cytosol"/>
    <property type="evidence" value="ECO:0007669"/>
    <property type="project" value="TreeGrafter"/>
</dbReference>
<keyword evidence="2" id="KW-0802">TPR repeat</keyword>
<dbReference type="Proteomes" id="UP000492821">
    <property type="component" value="Unassembled WGS sequence"/>
</dbReference>
<accession>A0A7E4VU36</accession>
<reference evidence="7" key="1">
    <citation type="journal article" date="2013" name="Genetics">
        <title>The draft genome and transcriptome of Panagrellus redivivus are shaped by the harsh demands of a free-living lifestyle.</title>
        <authorList>
            <person name="Srinivasan J."/>
            <person name="Dillman A.R."/>
            <person name="Macchietto M.G."/>
            <person name="Heikkinen L."/>
            <person name="Lakso M."/>
            <person name="Fracchia K.M."/>
            <person name="Antoshechkin I."/>
            <person name="Mortazavi A."/>
            <person name="Wong G."/>
            <person name="Sternberg P.W."/>
        </authorList>
    </citation>
    <scope>NUCLEOTIDE SEQUENCE [LARGE SCALE GENOMIC DNA]</scope>
    <source>
        <strain evidence="7">MT8872</strain>
    </source>
</reference>
<comment type="catalytic activity">
    <reaction evidence="3">
        <text>[protein]-peptidylproline (omega=180) = [protein]-peptidylproline (omega=0)</text>
        <dbReference type="Rhea" id="RHEA:16237"/>
        <dbReference type="Rhea" id="RHEA-COMP:10747"/>
        <dbReference type="Rhea" id="RHEA-COMP:10748"/>
        <dbReference type="ChEBI" id="CHEBI:83833"/>
        <dbReference type="ChEBI" id="CHEBI:83834"/>
        <dbReference type="EC" id="5.2.1.8"/>
    </reaction>
</comment>
<keyword evidence="5" id="KW-1133">Transmembrane helix</keyword>
<dbReference type="GO" id="GO:0012505">
    <property type="term" value="C:endomembrane system"/>
    <property type="evidence" value="ECO:0007669"/>
    <property type="project" value="TreeGrafter"/>
</dbReference>
<dbReference type="WBParaSite" id="Pan_g3062.t1">
    <property type="protein sequence ID" value="Pan_g3062.t1"/>
    <property type="gene ID" value="Pan_g3062"/>
</dbReference>
<feature type="compositionally biased region" description="Polar residues" evidence="4">
    <location>
        <begin position="20"/>
        <end position="29"/>
    </location>
</feature>
<dbReference type="InterPro" id="IPR011990">
    <property type="entry name" value="TPR-like_helical_dom_sf"/>
</dbReference>
<feature type="domain" description="PPIase FKBP-type" evidence="6">
    <location>
        <begin position="134"/>
        <end position="200"/>
    </location>
</feature>
<keyword evidence="5" id="KW-0472">Membrane</keyword>
<organism evidence="7 8">
    <name type="scientific">Panagrellus redivivus</name>
    <name type="common">Microworm</name>
    <dbReference type="NCBI Taxonomy" id="6233"/>
    <lineage>
        <taxon>Eukaryota</taxon>
        <taxon>Metazoa</taxon>
        <taxon>Ecdysozoa</taxon>
        <taxon>Nematoda</taxon>
        <taxon>Chromadorea</taxon>
        <taxon>Rhabditida</taxon>
        <taxon>Tylenchina</taxon>
        <taxon>Panagrolaimomorpha</taxon>
        <taxon>Panagrolaimoidea</taxon>
        <taxon>Panagrolaimidae</taxon>
        <taxon>Panagrellus</taxon>
    </lineage>
</organism>
<dbReference type="GO" id="GO:0005740">
    <property type="term" value="C:mitochondrial envelope"/>
    <property type="evidence" value="ECO:0007669"/>
    <property type="project" value="TreeGrafter"/>
</dbReference>
<sequence length="409" mass="45662">MSEIENEEIEVVEAFGNADGTVSSATSSENGDDSGEVVEDPEKEDELAHLLKSPSSNALEAVCERTRSVQSSDAEESDNEDDATEKTFSQDDYEDVLGTGDLWKKTINPPVSDMRPTDGQWVTISVICPTCAADNVQNFEFPLGYGYVLDAWELIVKLMSPGEVVAVKSAARFAYGDVGRGTAVRKGEQQEYEIKLVKIGEKIDFESSNAAEFLNILKNRAVEFFRIGFLEKAVQINRRALATIEKDLDSDPSYNDIKVKLLSNQALCFFQLLEPYEGMVTVLSGLQLQPDNKKLLFKKAQFHSMRKDFKDAVAVLKKLISAGSDDIPFLQKELKTAEAGLKDQLEKEKQVYKRMLGVLGKPATPRKRLPVQQKRFVWTPARKYLLLTFVFGAISVFVYAIRVALGYDH</sequence>
<keyword evidence="5" id="KW-0812">Transmembrane</keyword>
<dbReference type="GO" id="GO:0044183">
    <property type="term" value="F:protein folding chaperone"/>
    <property type="evidence" value="ECO:0007669"/>
    <property type="project" value="TreeGrafter"/>
</dbReference>
<dbReference type="PANTHER" id="PTHR46512:SF1">
    <property type="entry name" value="PEPTIDYLPROLYL ISOMERASE"/>
    <property type="match status" value="1"/>
</dbReference>
<evidence type="ECO:0000313" key="7">
    <source>
        <dbReference type="Proteomes" id="UP000492821"/>
    </source>
</evidence>
<feature type="compositionally biased region" description="Acidic residues" evidence="4">
    <location>
        <begin position="30"/>
        <end position="45"/>
    </location>
</feature>
<keyword evidence="3" id="KW-0697">Rotamase</keyword>
<feature type="transmembrane region" description="Helical" evidence="5">
    <location>
        <begin position="384"/>
        <end position="405"/>
    </location>
</feature>
<dbReference type="SUPFAM" id="SSF54534">
    <property type="entry name" value="FKBP-like"/>
    <property type="match status" value="1"/>
</dbReference>
<evidence type="ECO:0000256" key="2">
    <source>
        <dbReference type="ARBA" id="ARBA00022803"/>
    </source>
</evidence>
<dbReference type="InterPro" id="IPR046357">
    <property type="entry name" value="PPIase_dom_sf"/>
</dbReference>